<evidence type="ECO:0000313" key="3">
    <source>
        <dbReference type="Proteomes" id="UP000320481"/>
    </source>
</evidence>
<name>A0A5C6IQU4_9ACTN</name>
<feature type="compositionally biased region" description="Pro residues" evidence="1">
    <location>
        <begin position="35"/>
        <end position="53"/>
    </location>
</feature>
<dbReference type="RefSeq" id="WP_146469163.1">
    <property type="nucleotide sequence ID" value="NZ_VOGW01000193.1"/>
</dbReference>
<comment type="caution">
    <text evidence="2">The sequence shown here is derived from an EMBL/GenBank/DDBJ whole genome shotgun (WGS) entry which is preliminary data.</text>
</comment>
<sequence>MRDAMSEDGGTAPASAVRRLSAWLRHRGPRRPADPAAPPARPADPPAPPPPSRLRPQPEDDASVYPLF</sequence>
<evidence type="ECO:0000256" key="1">
    <source>
        <dbReference type="SAM" id="MobiDB-lite"/>
    </source>
</evidence>
<dbReference type="EMBL" id="VOGW01000193">
    <property type="protein sequence ID" value="TWV31251.1"/>
    <property type="molecule type" value="Genomic_DNA"/>
</dbReference>
<reference evidence="2" key="1">
    <citation type="journal article" date="2019" name="Microbiol. Resour. Announc.">
        <title>Draft Genomic Sequences of Streptomyces misionensis and Streptomyces albidoflavus, bacteria applied for phytopathogen biocontrol.</title>
        <authorList>
            <person name="Pylro V."/>
            <person name="Dias A."/>
            <person name="Andreote F."/>
            <person name="Varani A."/>
            <person name="Andreote C."/>
            <person name="Bernardo E."/>
            <person name="Martins T."/>
        </authorList>
    </citation>
    <scope>NUCLEOTIDE SEQUENCE [LARGE SCALE GENOMIC DNA]</scope>
    <source>
        <strain evidence="2">66</strain>
    </source>
</reference>
<organism evidence="2 3">
    <name type="scientific">Streptomyces misionensis</name>
    <dbReference type="NCBI Taxonomy" id="67331"/>
    <lineage>
        <taxon>Bacteria</taxon>
        <taxon>Bacillati</taxon>
        <taxon>Actinomycetota</taxon>
        <taxon>Actinomycetes</taxon>
        <taxon>Kitasatosporales</taxon>
        <taxon>Streptomycetaceae</taxon>
        <taxon>Streptomyces</taxon>
    </lineage>
</organism>
<evidence type="ECO:0000313" key="2">
    <source>
        <dbReference type="EMBL" id="TWV31251.1"/>
    </source>
</evidence>
<dbReference type="AlphaFoldDB" id="A0A5C6IQU4"/>
<keyword evidence="3" id="KW-1185">Reference proteome</keyword>
<accession>A0A5C6IQU4</accession>
<dbReference type="Proteomes" id="UP000320481">
    <property type="component" value="Unassembled WGS sequence"/>
</dbReference>
<gene>
    <name evidence="2" type="ORF">FRZ03_35430</name>
</gene>
<feature type="region of interest" description="Disordered" evidence="1">
    <location>
        <begin position="1"/>
        <end position="68"/>
    </location>
</feature>
<proteinExistence type="predicted"/>
<protein>
    <submittedName>
        <fullName evidence="2">Uncharacterized protein</fullName>
    </submittedName>
</protein>